<accession>E7N4G4</accession>
<name>E7N4G4_9FIRM</name>
<dbReference type="Proteomes" id="UP000004633">
    <property type="component" value="Unassembled WGS sequence"/>
</dbReference>
<organism evidence="1 2">
    <name type="scientific">Selenomonas artemidis F0399</name>
    <dbReference type="NCBI Taxonomy" id="749551"/>
    <lineage>
        <taxon>Bacteria</taxon>
        <taxon>Bacillati</taxon>
        <taxon>Bacillota</taxon>
        <taxon>Negativicutes</taxon>
        <taxon>Selenomonadales</taxon>
        <taxon>Selenomonadaceae</taxon>
        <taxon>Selenomonas</taxon>
    </lineage>
</organism>
<sequence length="52" mass="6089">MMASVPPPIASLSYYNFAFPSMKTDFIAYIHPMHFTTKWKLRIFYAIILTCI</sequence>
<protein>
    <submittedName>
        <fullName evidence="1">Uncharacterized protein</fullName>
    </submittedName>
</protein>
<dbReference type="EMBL" id="AECV01000049">
    <property type="protein sequence ID" value="EFW28981.1"/>
    <property type="molecule type" value="Genomic_DNA"/>
</dbReference>
<proteinExistence type="predicted"/>
<comment type="caution">
    <text evidence="1">The sequence shown here is derived from an EMBL/GenBank/DDBJ whole genome shotgun (WGS) entry which is preliminary data.</text>
</comment>
<dbReference type="AlphaFoldDB" id="E7N4G4"/>
<reference evidence="1 2" key="1">
    <citation type="submission" date="2010-08" db="EMBL/GenBank/DDBJ databases">
        <authorList>
            <person name="Weinstock G."/>
            <person name="Sodergren E."/>
            <person name="Clifton S."/>
            <person name="Fulton L."/>
            <person name="Fulton B."/>
            <person name="Courtney L."/>
            <person name="Fronick C."/>
            <person name="Harrison M."/>
            <person name="Strong C."/>
            <person name="Farmer C."/>
            <person name="Delahaunty K."/>
            <person name="Markovic C."/>
            <person name="Hall O."/>
            <person name="Minx P."/>
            <person name="Tomlinson C."/>
            <person name="Mitreva M."/>
            <person name="Hou S."/>
            <person name="Chen J."/>
            <person name="Wollam A."/>
            <person name="Pepin K.H."/>
            <person name="Johnson M."/>
            <person name="Bhonagiri V."/>
            <person name="Zhang X."/>
            <person name="Suruliraj S."/>
            <person name="Warren W."/>
            <person name="Chinwalla A."/>
            <person name="Mardis E.R."/>
            <person name="Wilson R.K."/>
        </authorList>
    </citation>
    <scope>NUCLEOTIDE SEQUENCE [LARGE SCALE GENOMIC DNA]</scope>
    <source>
        <strain evidence="1 2">F0399</strain>
    </source>
</reference>
<evidence type="ECO:0000313" key="2">
    <source>
        <dbReference type="Proteomes" id="UP000004633"/>
    </source>
</evidence>
<evidence type="ECO:0000313" key="1">
    <source>
        <dbReference type="EMBL" id="EFW28981.1"/>
    </source>
</evidence>
<dbReference type="HOGENOM" id="CLU_3084612_0_0_9"/>
<gene>
    <name evidence="1" type="ORF">HMPREF9555_01909</name>
</gene>
<keyword evidence="2" id="KW-1185">Reference proteome</keyword>